<dbReference type="EMBL" id="JACGCM010002114">
    <property type="protein sequence ID" value="KAF6144667.1"/>
    <property type="molecule type" value="Genomic_DNA"/>
</dbReference>
<dbReference type="GO" id="GO:0003968">
    <property type="term" value="F:RNA-directed RNA polymerase activity"/>
    <property type="evidence" value="ECO:0007669"/>
    <property type="project" value="UniProtKB-KW"/>
</dbReference>
<evidence type="ECO:0000256" key="1">
    <source>
        <dbReference type="ARBA" id="ARBA00005762"/>
    </source>
</evidence>
<evidence type="ECO:0000313" key="14">
    <source>
        <dbReference type="EMBL" id="KAF6144667.1"/>
    </source>
</evidence>
<reference evidence="14 15" key="1">
    <citation type="journal article" date="2020" name="IScience">
        <title>Genome Sequencing of the Endangered Kingdonia uniflora (Circaeasteraceae, Ranunculales) Reveals Potential Mechanisms of Evolutionary Specialization.</title>
        <authorList>
            <person name="Sun Y."/>
            <person name="Deng T."/>
            <person name="Zhang A."/>
            <person name="Moore M.J."/>
            <person name="Landis J.B."/>
            <person name="Lin N."/>
            <person name="Zhang H."/>
            <person name="Zhang X."/>
            <person name="Huang J."/>
            <person name="Zhang X."/>
            <person name="Sun H."/>
            <person name="Wang H."/>
        </authorList>
    </citation>
    <scope>NUCLEOTIDE SEQUENCE [LARGE SCALE GENOMIC DNA]</scope>
    <source>
        <strain evidence="14">TB1705</strain>
        <tissue evidence="14">Leaf</tissue>
    </source>
</reference>
<evidence type="ECO:0000256" key="8">
    <source>
        <dbReference type="RuleBase" id="RU363098"/>
    </source>
</evidence>
<comment type="similarity">
    <text evidence="1 8">Belongs to the RdRP family.</text>
</comment>
<dbReference type="InterPro" id="IPR057590">
    <property type="entry name" value="PH_RDR1/2-like"/>
</dbReference>
<comment type="function">
    <text evidence="8">Probably involved in the RNA silencing pathway and required for the generation of small interfering RNAs (siRNAs).</text>
</comment>
<dbReference type="GO" id="GO:0003723">
    <property type="term" value="F:RNA binding"/>
    <property type="evidence" value="ECO:0007669"/>
    <property type="project" value="UniProtKB-KW"/>
</dbReference>
<dbReference type="PANTHER" id="PTHR23079">
    <property type="entry name" value="RNA-DEPENDENT RNA POLYMERASE"/>
    <property type="match status" value="1"/>
</dbReference>
<keyword evidence="6 8" id="KW-0943">RNA-mediated gene silencing</keyword>
<evidence type="ECO:0000259" key="9">
    <source>
        <dbReference type="Pfam" id="PF05183"/>
    </source>
</evidence>
<evidence type="ECO:0000259" key="12">
    <source>
        <dbReference type="Pfam" id="PF26252"/>
    </source>
</evidence>
<sequence>MEDMGRTIRIYGFPCHIVAQEVKSFLETDIGLGEGVVVALKIRQAKNNGRIQRAYAVVQFTAIKIAKHVSFLADENQLRYGIIYGLKVWNAERDIVPKPKTVILNPDLVTLHFGCQVSSDKIYVLWKGVNVAANFGSGLRKLEFLLSQGCMDYKLEIPYSSIWQIQLRRSPRENKKFLLIQVLAAPRIFEKSRAFSGNKDEESSLDYLRDAENDLWVRTIDFTPSSCIGQSSVLCLELPYSSKLPNICQTFHYYKEVGGQISLETGSTFSRNMLLVPIVGPPQGIELPYNILFKVNTLVQTGCLAAPTLGADFYRLVHPNSEPVAHIERALEKLYHLKDCCYEPVKWLNEEYAKYRKSKQFSRPSAISKKDNLVCIRRVQITPSKVYFISPEVIVSNRVLRNYHEVIDNFIRVSFVDEGGEKVRSTDLSPRRSSANEEKKLTAIYKRILSVLGSGIVIGDKKFEFLAFSSSQLRDNSAWMFASRNGLSSATIRQWMGDFREIRNVAKHASRLGQSFSSSKETLTVDREEIEVIRDVEIDRDGTKYIFSDGIGKISLDFARKVAKKCEIKGSTIPSAFQIRYGGYKGVVAIDPTSRMKLSLRKSMFKYTSENAILDVLSMSKNQPCFLNRQLITLLSTLGVEDHVFEKKQKEVVDQLDKILTDPLRAQEALELMSPGENTNVLQEMLSCGYRPDAEPFLAMMLQAFRTTKLLELRNKSRIPVPNGRSMMGCLDETRTLEYGQVFVQVSSKVGKEFLYDGHEARKSTFIVKGKVVVAKNPCLHPGDVRVLQAVNVPSLHHLVDCVVFPQKGTRPHPNECSGSDLDGDIYFISWDSELIPARQIQPMDYTPARTVLLDHDVKIEEVQEYFTNYMVNDSLGIISNAHIAFADREPLMAESGACIELARLFSIAVDFPKTGVPAEIPPHLFVKEFPDFMEKLDRPTYESTRVIGKLFRAVKDVAPQTSNISSFTWAVAKRCYDYDMEVDGFEYYLDSAYAYKEKYDFKMGNLMNYYGIKTEAEILGRCVIHISKSYDKKKDGEAVGLAVKSLRKEARSWFAEGREDDLFAKASAWYHVTYHPNYWGSYNEGMKRDHFLSFPWCVYDKLIQIKENNKKNKNRRGHKEESLANHFMQSLRFK</sequence>
<evidence type="ECO:0000256" key="5">
    <source>
        <dbReference type="ARBA" id="ARBA00022884"/>
    </source>
</evidence>
<protein>
    <recommendedName>
        <fullName evidence="8">RNA-dependent RNA polymerase</fullName>
        <ecNumber evidence="8">2.7.7.48</ecNumber>
    </recommendedName>
</protein>
<dbReference type="InterPro" id="IPR057596">
    <property type="entry name" value="RDRP_core"/>
</dbReference>
<feature type="domain" description="RDR1/2-like RRM" evidence="11">
    <location>
        <begin position="7"/>
        <end position="93"/>
    </location>
</feature>
<evidence type="ECO:0000259" key="11">
    <source>
        <dbReference type="Pfam" id="PF26250"/>
    </source>
</evidence>
<dbReference type="GO" id="GO:0031380">
    <property type="term" value="C:nuclear RNA-directed RNA polymerase complex"/>
    <property type="evidence" value="ECO:0007669"/>
    <property type="project" value="TreeGrafter"/>
</dbReference>
<comment type="caution">
    <text evidence="14">The sequence shown here is derived from an EMBL/GenBank/DDBJ whole genome shotgun (WGS) entry which is preliminary data.</text>
</comment>
<keyword evidence="4 8" id="KW-0548">Nucleotidyltransferase</keyword>
<dbReference type="PANTHER" id="PTHR23079:SF1">
    <property type="entry name" value="RNA-DEPENDENT RNA POLYMERASE 1"/>
    <property type="match status" value="1"/>
</dbReference>
<feature type="domain" description="RDRP core" evidence="9">
    <location>
        <begin position="381"/>
        <end position="955"/>
    </location>
</feature>
<feature type="domain" description="RDRP helical" evidence="12">
    <location>
        <begin position="279"/>
        <end position="359"/>
    </location>
</feature>
<gene>
    <name evidence="14" type="ORF">GIB67_006159</name>
</gene>
<name>A0A7J7LPW3_9MAGN</name>
<keyword evidence="5 8" id="KW-0694">RNA-binding</keyword>
<dbReference type="OrthoDB" id="6513042at2759"/>
<dbReference type="InterPro" id="IPR058763">
    <property type="entry name" value="RRM_RDR1/2-like"/>
</dbReference>
<evidence type="ECO:0000313" key="15">
    <source>
        <dbReference type="Proteomes" id="UP000541444"/>
    </source>
</evidence>
<dbReference type="InterPro" id="IPR007855">
    <property type="entry name" value="RDRP"/>
</dbReference>
<comment type="catalytic activity">
    <reaction evidence="7 8">
        <text>RNA(n) + a ribonucleoside 5'-triphosphate = RNA(n+1) + diphosphate</text>
        <dbReference type="Rhea" id="RHEA:21248"/>
        <dbReference type="Rhea" id="RHEA-COMP:14527"/>
        <dbReference type="Rhea" id="RHEA-COMP:17342"/>
        <dbReference type="ChEBI" id="CHEBI:33019"/>
        <dbReference type="ChEBI" id="CHEBI:61557"/>
        <dbReference type="ChEBI" id="CHEBI:140395"/>
        <dbReference type="EC" id="2.7.7.48"/>
    </reaction>
</comment>
<evidence type="ECO:0000256" key="2">
    <source>
        <dbReference type="ARBA" id="ARBA00022484"/>
    </source>
</evidence>
<dbReference type="InterPro" id="IPR058752">
    <property type="entry name" value="RDRP_C_head"/>
</dbReference>
<accession>A0A7J7LPW3</accession>
<dbReference type="Pfam" id="PF24823">
    <property type="entry name" value="PH_RDR2"/>
    <property type="match status" value="1"/>
</dbReference>
<dbReference type="Pfam" id="PF26252">
    <property type="entry name" value="RdRP_helical"/>
    <property type="match status" value="1"/>
</dbReference>
<evidence type="ECO:0000256" key="7">
    <source>
        <dbReference type="ARBA" id="ARBA00048744"/>
    </source>
</evidence>
<dbReference type="Pfam" id="PF05183">
    <property type="entry name" value="RdRP"/>
    <property type="match status" value="1"/>
</dbReference>
<dbReference type="GO" id="GO:0030422">
    <property type="term" value="P:siRNA processing"/>
    <property type="evidence" value="ECO:0007669"/>
    <property type="project" value="TreeGrafter"/>
</dbReference>
<proteinExistence type="inferred from homology"/>
<dbReference type="Pfam" id="PF26253">
    <property type="entry name" value="RdRP_head"/>
    <property type="match status" value="1"/>
</dbReference>
<keyword evidence="15" id="KW-1185">Reference proteome</keyword>
<dbReference type="EC" id="2.7.7.48" evidence="8"/>
<evidence type="ECO:0000259" key="13">
    <source>
        <dbReference type="Pfam" id="PF26253"/>
    </source>
</evidence>
<evidence type="ECO:0000259" key="10">
    <source>
        <dbReference type="Pfam" id="PF24823"/>
    </source>
</evidence>
<dbReference type="Pfam" id="PF26250">
    <property type="entry name" value="RRM_RdRP1_2"/>
    <property type="match status" value="1"/>
</dbReference>
<evidence type="ECO:0000256" key="3">
    <source>
        <dbReference type="ARBA" id="ARBA00022679"/>
    </source>
</evidence>
<dbReference type="InterPro" id="IPR058751">
    <property type="entry name" value="RDRP_helical"/>
</dbReference>
<evidence type="ECO:0000256" key="6">
    <source>
        <dbReference type="ARBA" id="ARBA00023158"/>
    </source>
</evidence>
<keyword evidence="3 8" id="KW-0808">Transferase</keyword>
<keyword evidence="2 8" id="KW-0696">RNA-directed RNA polymerase</keyword>
<feature type="domain" description="RDRP C-terminal head" evidence="13">
    <location>
        <begin position="977"/>
        <end position="1122"/>
    </location>
</feature>
<dbReference type="Proteomes" id="UP000541444">
    <property type="component" value="Unassembled WGS sequence"/>
</dbReference>
<dbReference type="AlphaFoldDB" id="A0A7J7LPW3"/>
<evidence type="ECO:0000256" key="4">
    <source>
        <dbReference type="ARBA" id="ARBA00022695"/>
    </source>
</evidence>
<organism evidence="14 15">
    <name type="scientific">Kingdonia uniflora</name>
    <dbReference type="NCBI Taxonomy" id="39325"/>
    <lineage>
        <taxon>Eukaryota</taxon>
        <taxon>Viridiplantae</taxon>
        <taxon>Streptophyta</taxon>
        <taxon>Embryophyta</taxon>
        <taxon>Tracheophyta</taxon>
        <taxon>Spermatophyta</taxon>
        <taxon>Magnoliopsida</taxon>
        <taxon>Ranunculales</taxon>
        <taxon>Circaeasteraceae</taxon>
        <taxon>Kingdonia</taxon>
    </lineage>
</organism>
<feature type="domain" description="RDR1/2-like PH-like" evidence="10">
    <location>
        <begin position="111"/>
        <end position="259"/>
    </location>
</feature>